<keyword evidence="2" id="KW-1185">Reference proteome</keyword>
<dbReference type="EMBL" id="MT127619">
    <property type="protein sequence ID" value="QKL16930.1"/>
    <property type="molecule type" value="Genomic_DNA"/>
</dbReference>
<sequence length="141" mass="15505">MFSSPIARKTSSLMIVSLRLSSLRRMINASYLMPLSLSHLQVSAITSSLRPVRITMANPDIHNPLTTATVLLIGESPTAALLNSDQLSVRCKSSVGSRCKRCVPSDKVPSRSTITIGLLVEKWYLLPQSSNSYFFIIKPIN</sequence>
<name>A0A6M9ED69_9CAUD</name>
<organism evidence="1 2">
    <name type="scientific">Escherichia phage PGN590</name>
    <dbReference type="NCBI Taxonomy" id="2714735"/>
    <lineage>
        <taxon>Viruses</taxon>
        <taxon>Duplodnaviria</taxon>
        <taxon>Heunggongvirae</taxon>
        <taxon>Uroviricota</taxon>
        <taxon>Caudoviricetes</taxon>
        <taxon>Drexlerviridae</taxon>
        <taxon>Tempevirinae</taxon>
        <taxon>Hanrivervirus</taxon>
        <taxon>Hanrivervirus PGN590</taxon>
    </lineage>
</organism>
<proteinExistence type="predicted"/>
<evidence type="ECO:0000313" key="1">
    <source>
        <dbReference type="EMBL" id="QKL16930.1"/>
    </source>
</evidence>
<dbReference type="KEGG" id="vg:56134437"/>
<reference evidence="1 2" key="1">
    <citation type="submission" date="2020-02" db="EMBL/GenBank/DDBJ databases">
        <authorList>
            <person name="Chaudhary N."/>
            <person name="Taneja N."/>
        </authorList>
    </citation>
    <scope>NUCLEOTIDE SEQUENCE [LARGE SCALE GENOMIC DNA]</scope>
</reference>
<dbReference type="Proteomes" id="UP000509789">
    <property type="component" value="Segment"/>
</dbReference>
<protein>
    <submittedName>
        <fullName evidence="1">Uncharacterized protein</fullName>
    </submittedName>
</protein>
<dbReference type="RefSeq" id="YP_009902184.1">
    <property type="nucleotide sequence ID" value="NC_049830.1"/>
</dbReference>
<dbReference type="GeneID" id="56134437"/>
<evidence type="ECO:0000313" key="2">
    <source>
        <dbReference type="Proteomes" id="UP000509789"/>
    </source>
</evidence>
<accession>A0A6M9ED69</accession>